<organism evidence="2 3">
    <name type="scientific">Sedimentibacter acidaminivorans</name>
    <dbReference type="NCBI Taxonomy" id="913099"/>
    <lineage>
        <taxon>Bacteria</taxon>
        <taxon>Bacillati</taxon>
        <taxon>Bacillota</taxon>
        <taxon>Tissierellia</taxon>
        <taxon>Sedimentibacter</taxon>
    </lineage>
</organism>
<protein>
    <submittedName>
        <fullName evidence="2">Transcriptional regulator with XRE-family HTH domain</fullName>
    </submittedName>
</protein>
<accession>A0ABS4GAB8</accession>
<keyword evidence="3" id="KW-1185">Reference proteome</keyword>
<evidence type="ECO:0000259" key="1">
    <source>
        <dbReference type="PROSITE" id="PS50943"/>
    </source>
</evidence>
<proteinExistence type="predicted"/>
<dbReference type="Pfam" id="PF01381">
    <property type="entry name" value="HTH_3"/>
    <property type="match status" value="1"/>
</dbReference>
<dbReference type="EMBL" id="JAGGKS010000001">
    <property type="protein sequence ID" value="MBP1924635.1"/>
    <property type="molecule type" value="Genomic_DNA"/>
</dbReference>
<dbReference type="RefSeq" id="WP_209510384.1">
    <property type="nucleotide sequence ID" value="NZ_JAGGKS010000001.1"/>
</dbReference>
<dbReference type="Proteomes" id="UP001519342">
    <property type="component" value="Unassembled WGS sequence"/>
</dbReference>
<dbReference type="InterPro" id="IPR001387">
    <property type="entry name" value="Cro/C1-type_HTH"/>
</dbReference>
<gene>
    <name evidence="2" type="ORF">J2Z76_000488</name>
</gene>
<dbReference type="SUPFAM" id="SSF47413">
    <property type="entry name" value="lambda repressor-like DNA-binding domains"/>
    <property type="match status" value="1"/>
</dbReference>
<dbReference type="Gene3D" id="1.10.260.40">
    <property type="entry name" value="lambda repressor-like DNA-binding domains"/>
    <property type="match status" value="1"/>
</dbReference>
<name>A0ABS4GAB8_9FIRM</name>
<dbReference type="InterPro" id="IPR010982">
    <property type="entry name" value="Lambda_DNA-bd_dom_sf"/>
</dbReference>
<sequence length="124" mass="14390">MAFRDQIKKIMEVRNLKQVEFATLIKVDQSYISKILSKKQDFVPSDRLIDDICTTFKVREEWLRTGEGEMVADLGDKRSELISNLLGTKDEFLINMFSGIARMTVEEREILKKAAKIIKESNIF</sequence>
<reference evidence="2 3" key="1">
    <citation type="submission" date="2021-03" db="EMBL/GenBank/DDBJ databases">
        <title>Genomic Encyclopedia of Type Strains, Phase IV (KMG-IV): sequencing the most valuable type-strain genomes for metagenomic binning, comparative biology and taxonomic classification.</title>
        <authorList>
            <person name="Goeker M."/>
        </authorList>
    </citation>
    <scope>NUCLEOTIDE SEQUENCE [LARGE SCALE GENOMIC DNA]</scope>
    <source>
        <strain evidence="2 3">DSM 24004</strain>
    </source>
</reference>
<dbReference type="SMART" id="SM00530">
    <property type="entry name" value="HTH_XRE"/>
    <property type="match status" value="1"/>
</dbReference>
<evidence type="ECO:0000313" key="2">
    <source>
        <dbReference type="EMBL" id="MBP1924635.1"/>
    </source>
</evidence>
<dbReference type="CDD" id="cd00093">
    <property type="entry name" value="HTH_XRE"/>
    <property type="match status" value="1"/>
</dbReference>
<dbReference type="PROSITE" id="PS50943">
    <property type="entry name" value="HTH_CROC1"/>
    <property type="match status" value="1"/>
</dbReference>
<comment type="caution">
    <text evidence="2">The sequence shown here is derived from an EMBL/GenBank/DDBJ whole genome shotgun (WGS) entry which is preliminary data.</text>
</comment>
<feature type="domain" description="HTH cro/C1-type" evidence="1">
    <location>
        <begin position="7"/>
        <end position="63"/>
    </location>
</feature>
<evidence type="ECO:0000313" key="3">
    <source>
        <dbReference type="Proteomes" id="UP001519342"/>
    </source>
</evidence>